<name>A0A182JFV8_ANOAO</name>
<reference evidence="1" key="1">
    <citation type="submission" date="2022-08" db="UniProtKB">
        <authorList>
            <consortium name="EnsemblMetazoa"/>
        </authorList>
    </citation>
    <scope>IDENTIFICATION</scope>
    <source>
        <strain evidence="1">EBRO</strain>
    </source>
</reference>
<proteinExistence type="predicted"/>
<protein>
    <submittedName>
        <fullName evidence="1">Uncharacterized protein</fullName>
    </submittedName>
</protein>
<sequence length="137" mass="15323">MKPGSEKCESVRTFACLLRSPSPAGISGMVRNSMPARRNRKIMSQRPPEGCIMTRPLICRSGNSSFVSSVRLCSMNWHRSTTTHWWFCGILTRRLATSTCAAPNRLVGLEGGNEVQRCRSLDWNQQVLRHSNSNVGN</sequence>
<dbReference type="EnsemblMetazoa" id="AATE017304-RA">
    <property type="protein sequence ID" value="AATE017304-PA.1"/>
    <property type="gene ID" value="AATE017304"/>
</dbReference>
<organism evidence="1">
    <name type="scientific">Anopheles atroparvus</name>
    <name type="common">European mosquito</name>
    <dbReference type="NCBI Taxonomy" id="41427"/>
    <lineage>
        <taxon>Eukaryota</taxon>
        <taxon>Metazoa</taxon>
        <taxon>Ecdysozoa</taxon>
        <taxon>Arthropoda</taxon>
        <taxon>Hexapoda</taxon>
        <taxon>Insecta</taxon>
        <taxon>Pterygota</taxon>
        <taxon>Neoptera</taxon>
        <taxon>Endopterygota</taxon>
        <taxon>Diptera</taxon>
        <taxon>Nematocera</taxon>
        <taxon>Culicoidea</taxon>
        <taxon>Culicidae</taxon>
        <taxon>Anophelinae</taxon>
        <taxon>Anopheles</taxon>
    </lineage>
</organism>
<dbReference type="AlphaFoldDB" id="A0A182JFV8"/>
<accession>A0A182JFV8</accession>
<evidence type="ECO:0000313" key="1">
    <source>
        <dbReference type="EnsemblMetazoa" id="AATE017304-PA.1"/>
    </source>
</evidence>
<dbReference type="VEuPathDB" id="VectorBase:AATE017304"/>